<dbReference type="GO" id="GO:0003824">
    <property type="term" value="F:catalytic activity"/>
    <property type="evidence" value="ECO:0007669"/>
    <property type="project" value="UniProtKB-ARBA"/>
</dbReference>
<evidence type="ECO:0000313" key="2">
    <source>
        <dbReference type="EMBL" id="OGI45685.1"/>
    </source>
</evidence>
<sequence length="261" mass="29222">MASYLNSEPTARDDLRYMVMASATPQFFNLGGDLELFVRLISDRDRDALYEYGRTGIDVVYDNWTHLGIPTLTTISLVQGVALGGGFEGALSCNVFIAEECAQMAFPEMLFNMFPGMGAYSLLTRRIEPFRAERMMRTGRQYRARELWEMGVVDVLASDGEGVHAVNDFIRRHGHSRNAQEAIQQVRQRVNPITRQELVDVLEIWVDAAMRLTARDLRVMERIAAAQELLDAPKDETSASSRDHYAEAETPASVLRVAAGG</sequence>
<reference evidence="2 3" key="1">
    <citation type="journal article" date="2016" name="Nat. Commun.">
        <title>Thousands of microbial genomes shed light on interconnected biogeochemical processes in an aquifer system.</title>
        <authorList>
            <person name="Anantharaman K."/>
            <person name="Brown C.T."/>
            <person name="Hug L.A."/>
            <person name="Sharon I."/>
            <person name="Castelle C.J."/>
            <person name="Probst A.J."/>
            <person name="Thomas B.C."/>
            <person name="Singh A."/>
            <person name="Wilkins M.J."/>
            <person name="Karaoz U."/>
            <person name="Brodie E.L."/>
            <person name="Williams K.H."/>
            <person name="Hubbard S.S."/>
            <person name="Banfield J.F."/>
        </authorList>
    </citation>
    <scope>NUCLEOTIDE SEQUENCE [LARGE SCALE GENOMIC DNA]</scope>
</reference>
<dbReference type="GO" id="GO:0006635">
    <property type="term" value="P:fatty acid beta-oxidation"/>
    <property type="evidence" value="ECO:0007669"/>
    <property type="project" value="TreeGrafter"/>
</dbReference>
<dbReference type="Gene3D" id="3.90.226.10">
    <property type="entry name" value="2-enoyl-CoA Hydratase, Chain A, domain 1"/>
    <property type="match status" value="1"/>
</dbReference>
<feature type="region of interest" description="Disordered" evidence="1">
    <location>
        <begin position="233"/>
        <end position="261"/>
    </location>
</feature>
<dbReference type="PANTHER" id="PTHR11941">
    <property type="entry name" value="ENOYL-COA HYDRATASE-RELATED"/>
    <property type="match status" value="1"/>
</dbReference>
<dbReference type="Proteomes" id="UP000179360">
    <property type="component" value="Unassembled WGS sequence"/>
</dbReference>
<dbReference type="Pfam" id="PF00378">
    <property type="entry name" value="ECH_1"/>
    <property type="match status" value="1"/>
</dbReference>
<name>A0A1F6TKV0_9PROT</name>
<protein>
    <recommendedName>
        <fullName evidence="4">Enoyl-CoA hydratase</fullName>
    </recommendedName>
</protein>
<dbReference type="CDD" id="cd06558">
    <property type="entry name" value="crotonase-like"/>
    <property type="match status" value="1"/>
</dbReference>
<evidence type="ECO:0008006" key="4">
    <source>
        <dbReference type="Google" id="ProtNLM"/>
    </source>
</evidence>
<feature type="compositionally biased region" description="Basic and acidic residues" evidence="1">
    <location>
        <begin position="233"/>
        <end position="247"/>
    </location>
</feature>
<dbReference type="InterPro" id="IPR029045">
    <property type="entry name" value="ClpP/crotonase-like_dom_sf"/>
</dbReference>
<dbReference type="NCBIfam" id="NF006452">
    <property type="entry name" value="PRK08788.1"/>
    <property type="match status" value="1"/>
</dbReference>
<dbReference type="PANTHER" id="PTHR11941:SF54">
    <property type="entry name" value="ENOYL-COA HYDRATASE, MITOCHONDRIAL"/>
    <property type="match status" value="1"/>
</dbReference>
<dbReference type="InterPro" id="IPR001753">
    <property type="entry name" value="Enoyl-CoA_hydra/iso"/>
</dbReference>
<dbReference type="AlphaFoldDB" id="A0A1F6TKV0"/>
<accession>A0A1F6TKV0</accession>
<gene>
    <name evidence="2" type="ORF">A2637_00110</name>
</gene>
<dbReference type="Gene3D" id="6.20.390.30">
    <property type="match status" value="1"/>
</dbReference>
<evidence type="ECO:0000256" key="1">
    <source>
        <dbReference type="SAM" id="MobiDB-lite"/>
    </source>
</evidence>
<comment type="caution">
    <text evidence="2">The sequence shown here is derived from an EMBL/GenBank/DDBJ whole genome shotgun (WGS) entry which is preliminary data.</text>
</comment>
<dbReference type="SUPFAM" id="SSF52096">
    <property type="entry name" value="ClpP/crotonase"/>
    <property type="match status" value="1"/>
</dbReference>
<proteinExistence type="predicted"/>
<evidence type="ECO:0000313" key="3">
    <source>
        <dbReference type="Proteomes" id="UP000179360"/>
    </source>
</evidence>
<dbReference type="EMBL" id="MFSY01000067">
    <property type="protein sequence ID" value="OGI45685.1"/>
    <property type="molecule type" value="Genomic_DNA"/>
</dbReference>
<dbReference type="STRING" id="1817764.A2637_00110"/>
<organism evidence="2 3">
    <name type="scientific">Candidatus Muproteobacteria bacterium RIFCSPHIGHO2_01_FULL_65_16</name>
    <dbReference type="NCBI Taxonomy" id="1817764"/>
    <lineage>
        <taxon>Bacteria</taxon>
        <taxon>Pseudomonadati</taxon>
        <taxon>Pseudomonadota</taxon>
        <taxon>Candidatus Muproteobacteria</taxon>
    </lineage>
</organism>